<dbReference type="RefSeq" id="WP_285976256.1">
    <property type="nucleotide sequence ID" value="NZ_CP127221.1"/>
</dbReference>
<protein>
    <submittedName>
        <fullName evidence="1">Uncharacterized protein</fullName>
    </submittedName>
</protein>
<dbReference type="AlphaFoldDB" id="A0A9Y2B5T5"/>
<dbReference type="EMBL" id="CP127221">
    <property type="protein sequence ID" value="WIW95944.1"/>
    <property type="molecule type" value="Genomic_DNA"/>
</dbReference>
<dbReference type="KEGG" id="arue:QQX03_02220"/>
<reference evidence="1 2" key="1">
    <citation type="submission" date="2023-06" db="EMBL/GenBank/DDBJ databases">
        <title>Altererythrobacter rubellus NBRC 112769 genome.</title>
        <authorList>
            <person name="Zhang K."/>
        </authorList>
    </citation>
    <scope>NUCLEOTIDE SEQUENCE [LARGE SCALE GENOMIC DNA]</scope>
    <source>
        <strain evidence="1 2">NBRC 112769</strain>
    </source>
</reference>
<dbReference type="Proteomes" id="UP001231445">
    <property type="component" value="Chromosome"/>
</dbReference>
<sequence length="87" mass="9849">MADTAYQSKKNEAFIGRGMFESHIHHTLMSRLQLLKRTARGTAKHSAARLAAGQKAPRGPFHQHHRYRLLAIDIKAVSMAYNFQPHA</sequence>
<evidence type="ECO:0000313" key="1">
    <source>
        <dbReference type="EMBL" id="WIW95944.1"/>
    </source>
</evidence>
<keyword evidence="2" id="KW-1185">Reference proteome</keyword>
<proteinExistence type="predicted"/>
<organism evidence="1 2">
    <name type="scientific">Altererythrobacter rubellus</name>
    <dbReference type="NCBI Taxonomy" id="2173831"/>
    <lineage>
        <taxon>Bacteria</taxon>
        <taxon>Pseudomonadati</taxon>
        <taxon>Pseudomonadota</taxon>
        <taxon>Alphaproteobacteria</taxon>
        <taxon>Sphingomonadales</taxon>
        <taxon>Erythrobacteraceae</taxon>
        <taxon>Altererythrobacter</taxon>
    </lineage>
</organism>
<accession>A0A9Y2B5T5</accession>
<gene>
    <name evidence="1" type="ORF">QQX03_02220</name>
</gene>
<name>A0A9Y2B5T5_9SPHN</name>
<evidence type="ECO:0000313" key="2">
    <source>
        <dbReference type="Proteomes" id="UP001231445"/>
    </source>
</evidence>